<sequence>MVPLTRGIADPRHRTRAAPHPTVTARIGIPTRNRGDALILSQDADSPRRVSTSERWSCRVAVGTSAQRAHHRGYAVFAVIMTTTLVLVAMANPDAPSIHLPRRWLDVRAVLGRFWVCPVRHPDFLWAFISRMLLFSGYFCVMGFQLTLTCGPLPDRVGRRKPLVFAVSVLMSAALVTAWLPLTLGRAVCLAGFGFGVYQAVDTALIMQVLPDAATCAKDLE</sequence>
<keyword evidence="2" id="KW-0812">Transmembrane</keyword>
<keyword evidence="2" id="KW-0472">Membrane</keyword>
<dbReference type="PANTHER" id="PTHR23528:SF1">
    <property type="entry name" value="MAJOR FACILITATOR SUPERFAMILY (MFS) PROFILE DOMAIN-CONTAINING PROTEIN"/>
    <property type="match status" value="1"/>
</dbReference>
<comment type="caution">
    <text evidence="3">The sequence shown here is derived from an EMBL/GenBank/DDBJ whole genome shotgun (WGS) entry which is preliminary data.</text>
</comment>
<accession>A0ABP7G0Y3</accession>
<protein>
    <recommendedName>
        <fullName evidence="5">MFS transporter</fullName>
    </recommendedName>
</protein>
<dbReference type="Gene3D" id="1.20.1250.20">
    <property type="entry name" value="MFS general substrate transporter like domains"/>
    <property type="match status" value="1"/>
</dbReference>
<dbReference type="SUPFAM" id="SSF103473">
    <property type="entry name" value="MFS general substrate transporter"/>
    <property type="match status" value="1"/>
</dbReference>
<feature type="transmembrane region" description="Helical" evidence="2">
    <location>
        <begin position="74"/>
        <end position="91"/>
    </location>
</feature>
<reference evidence="4" key="1">
    <citation type="journal article" date="2019" name="Int. J. Syst. Evol. Microbiol.">
        <title>The Global Catalogue of Microorganisms (GCM) 10K type strain sequencing project: providing services to taxonomists for standard genome sequencing and annotation.</title>
        <authorList>
            <consortium name="The Broad Institute Genomics Platform"/>
            <consortium name="The Broad Institute Genome Sequencing Center for Infectious Disease"/>
            <person name="Wu L."/>
            <person name="Ma J."/>
        </authorList>
    </citation>
    <scope>NUCLEOTIDE SEQUENCE [LARGE SCALE GENOMIC DNA]</scope>
    <source>
        <strain evidence="4">JCM 16950</strain>
    </source>
</reference>
<feature type="region of interest" description="Disordered" evidence="1">
    <location>
        <begin position="1"/>
        <end position="20"/>
    </location>
</feature>
<dbReference type="InterPro" id="IPR036259">
    <property type="entry name" value="MFS_trans_sf"/>
</dbReference>
<feature type="transmembrane region" description="Helical" evidence="2">
    <location>
        <begin position="124"/>
        <end position="151"/>
    </location>
</feature>
<dbReference type="PANTHER" id="PTHR23528">
    <property type="match status" value="1"/>
</dbReference>
<gene>
    <name evidence="3" type="ORF">GCM10022240_03020</name>
</gene>
<keyword evidence="4" id="KW-1185">Reference proteome</keyword>
<evidence type="ECO:0000313" key="3">
    <source>
        <dbReference type="EMBL" id="GAA3753440.1"/>
    </source>
</evidence>
<evidence type="ECO:0000313" key="4">
    <source>
        <dbReference type="Proteomes" id="UP001500540"/>
    </source>
</evidence>
<evidence type="ECO:0000256" key="1">
    <source>
        <dbReference type="SAM" id="MobiDB-lite"/>
    </source>
</evidence>
<dbReference type="Proteomes" id="UP001500540">
    <property type="component" value="Unassembled WGS sequence"/>
</dbReference>
<organism evidence="3 4">
    <name type="scientific">Microbacterium kribbense</name>
    <dbReference type="NCBI Taxonomy" id="433645"/>
    <lineage>
        <taxon>Bacteria</taxon>
        <taxon>Bacillati</taxon>
        <taxon>Actinomycetota</taxon>
        <taxon>Actinomycetes</taxon>
        <taxon>Micrococcales</taxon>
        <taxon>Microbacteriaceae</taxon>
        <taxon>Microbacterium</taxon>
    </lineage>
</organism>
<name>A0ABP7G0Y3_9MICO</name>
<evidence type="ECO:0000256" key="2">
    <source>
        <dbReference type="SAM" id="Phobius"/>
    </source>
</evidence>
<proteinExistence type="predicted"/>
<evidence type="ECO:0008006" key="5">
    <source>
        <dbReference type="Google" id="ProtNLM"/>
    </source>
</evidence>
<keyword evidence="2" id="KW-1133">Transmembrane helix</keyword>
<feature type="transmembrane region" description="Helical" evidence="2">
    <location>
        <begin position="163"/>
        <end position="182"/>
    </location>
</feature>
<dbReference type="EMBL" id="BAABAF010000001">
    <property type="protein sequence ID" value="GAA3753440.1"/>
    <property type="molecule type" value="Genomic_DNA"/>
</dbReference>